<dbReference type="EMBL" id="KN847565">
    <property type="protein sequence ID" value="KIW00238.1"/>
    <property type="molecule type" value="Genomic_DNA"/>
</dbReference>
<gene>
    <name evidence="7" type="ORF">PV09_08130</name>
</gene>
<dbReference type="SUPFAM" id="SSF51161">
    <property type="entry name" value="Trimeric LpxA-like enzymes"/>
    <property type="match status" value="1"/>
</dbReference>
<evidence type="ECO:0000313" key="8">
    <source>
        <dbReference type="Proteomes" id="UP000053259"/>
    </source>
</evidence>
<dbReference type="CDD" id="cd03359">
    <property type="entry name" value="LbH_Dynactin_5"/>
    <property type="match status" value="1"/>
</dbReference>
<dbReference type="InterPro" id="IPR011004">
    <property type="entry name" value="Trimer_LpxA-like_sf"/>
</dbReference>
<dbReference type="GeneID" id="27316103"/>
<dbReference type="PANTHER" id="PTHR46126:SF1">
    <property type="entry name" value="DYNACTIN SUBUNIT 5"/>
    <property type="match status" value="1"/>
</dbReference>
<evidence type="ECO:0000256" key="1">
    <source>
        <dbReference type="ARBA" id="ARBA00004245"/>
    </source>
</evidence>
<dbReference type="HOGENOM" id="CLU_088622_0_0_1"/>
<evidence type="ECO:0000256" key="3">
    <source>
        <dbReference type="ARBA" id="ARBA00023212"/>
    </source>
</evidence>
<dbReference type="OrthoDB" id="417208at2759"/>
<protein>
    <recommendedName>
        <fullName evidence="5">Dynactin subunit 5</fullName>
    </recommendedName>
</protein>
<reference evidence="7 8" key="1">
    <citation type="submission" date="2015-01" db="EMBL/GenBank/DDBJ databases">
        <title>The Genome Sequence of Ochroconis gallopava CBS43764.</title>
        <authorList>
            <consortium name="The Broad Institute Genomics Platform"/>
            <person name="Cuomo C."/>
            <person name="de Hoog S."/>
            <person name="Gorbushina A."/>
            <person name="Stielow B."/>
            <person name="Teixiera M."/>
            <person name="Abouelleil A."/>
            <person name="Chapman S.B."/>
            <person name="Priest M."/>
            <person name="Young S.K."/>
            <person name="Wortman J."/>
            <person name="Nusbaum C."/>
            <person name="Birren B."/>
        </authorList>
    </citation>
    <scope>NUCLEOTIDE SEQUENCE [LARGE SCALE GENOMIC DNA]</scope>
    <source>
        <strain evidence="7 8">CBS 43764</strain>
    </source>
</reference>
<evidence type="ECO:0000313" key="7">
    <source>
        <dbReference type="EMBL" id="KIW00238.1"/>
    </source>
</evidence>
<accession>A0A0D2A0P7</accession>
<dbReference type="Gene3D" id="2.160.10.10">
    <property type="entry name" value="Hexapeptide repeat proteins"/>
    <property type="match status" value="1"/>
</dbReference>
<dbReference type="PANTHER" id="PTHR46126">
    <property type="entry name" value="DYNACTIN SUBUNIT 5"/>
    <property type="match status" value="1"/>
</dbReference>
<dbReference type="InterPro" id="IPR047125">
    <property type="entry name" value="DCTN5"/>
</dbReference>
<feature type="region of interest" description="Disordered" evidence="6">
    <location>
        <begin position="1"/>
        <end position="29"/>
    </location>
</feature>
<name>A0A0D2A0P7_9PEZI</name>
<keyword evidence="2" id="KW-0963">Cytoplasm</keyword>
<keyword evidence="3" id="KW-0206">Cytoskeleton</keyword>
<keyword evidence="8" id="KW-1185">Reference proteome</keyword>
<evidence type="ECO:0000256" key="5">
    <source>
        <dbReference type="ARBA" id="ARBA00034865"/>
    </source>
</evidence>
<dbReference type="Pfam" id="PF21711">
    <property type="entry name" value="DCTN5"/>
    <property type="match status" value="1"/>
</dbReference>
<dbReference type="STRING" id="253628.A0A0D2A0P7"/>
<comment type="similarity">
    <text evidence="4">Belongs to the dynactin subunits 5/6 family. Dynactin subunit 5 subfamily.</text>
</comment>
<dbReference type="GO" id="GO:0005869">
    <property type="term" value="C:dynactin complex"/>
    <property type="evidence" value="ECO:0007669"/>
    <property type="project" value="TreeGrafter"/>
</dbReference>
<evidence type="ECO:0000256" key="4">
    <source>
        <dbReference type="ARBA" id="ARBA00034706"/>
    </source>
</evidence>
<organism evidence="7 8">
    <name type="scientific">Verruconis gallopava</name>
    <dbReference type="NCBI Taxonomy" id="253628"/>
    <lineage>
        <taxon>Eukaryota</taxon>
        <taxon>Fungi</taxon>
        <taxon>Dikarya</taxon>
        <taxon>Ascomycota</taxon>
        <taxon>Pezizomycotina</taxon>
        <taxon>Dothideomycetes</taxon>
        <taxon>Pleosporomycetidae</taxon>
        <taxon>Venturiales</taxon>
        <taxon>Sympoventuriaceae</taxon>
        <taxon>Verruconis</taxon>
    </lineage>
</organism>
<dbReference type="VEuPathDB" id="FungiDB:PV09_08130"/>
<evidence type="ECO:0000256" key="2">
    <source>
        <dbReference type="ARBA" id="ARBA00022490"/>
    </source>
</evidence>
<sequence length="209" mass="21773">MSSRPSVSGRKAKGEYIETDSGNKVSRRAAISGTPNITLAGKTVIMAEAQLRGDLTRSKASTSTDPKTAKQSSTAIAIGRCTIVCSGAVIKPPGRMSKGSWTYYPMKIGDNVFIGPNSQISSADIKSHVHIGANCVLQPFCIIRENVKILPDTIVPGGMVVPPNSVVGGRPARIIGEVGEGWGSSVAAIGSGGEIVEGGDLRELVRSIR</sequence>
<comment type="subcellular location">
    <subcellularLocation>
        <location evidence="1">Cytoplasm</location>
        <location evidence="1">Cytoskeleton</location>
    </subcellularLocation>
</comment>
<dbReference type="InParanoid" id="A0A0D2A0P7"/>
<proteinExistence type="inferred from homology"/>
<dbReference type="AlphaFoldDB" id="A0A0D2A0P7"/>
<evidence type="ECO:0000256" key="6">
    <source>
        <dbReference type="SAM" id="MobiDB-lite"/>
    </source>
</evidence>
<dbReference type="Proteomes" id="UP000053259">
    <property type="component" value="Unassembled WGS sequence"/>
</dbReference>
<dbReference type="RefSeq" id="XP_016210107.1">
    <property type="nucleotide sequence ID" value="XM_016361987.1"/>
</dbReference>